<dbReference type="AlphaFoldDB" id="A0A9D4UM13"/>
<organism evidence="2 3">
    <name type="scientific">Adiantum capillus-veneris</name>
    <name type="common">Maidenhair fern</name>
    <dbReference type="NCBI Taxonomy" id="13818"/>
    <lineage>
        <taxon>Eukaryota</taxon>
        <taxon>Viridiplantae</taxon>
        <taxon>Streptophyta</taxon>
        <taxon>Embryophyta</taxon>
        <taxon>Tracheophyta</taxon>
        <taxon>Polypodiopsida</taxon>
        <taxon>Polypodiidae</taxon>
        <taxon>Polypodiales</taxon>
        <taxon>Pteridineae</taxon>
        <taxon>Pteridaceae</taxon>
        <taxon>Vittarioideae</taxon>
        <taxon>Adiantum</taxon>
    </lineage>
</organism>
<gene>
    <name evidence="2" type="ORF">GOP47_0014721</name>
</gene>
<keyword evidence="3" id="KW-1185">Reference proteome</keyword>
<dbReference type="PANTHER" id="PTHR46444:SF19">
    <property type="entry name" value="OS02G0745600 PROTEIN"/>
    <property type="match status" value="1"/>
</dbReference>
<reference evidence="2" key="1">
    <citation type="submission" date="2021-01" db="EMBL/GenBank/DDBJ databases">
        <title>Adiantum capillus-veneris genome.</title>
        <authorList>
            <person name="Fang Y."/>
            <person name="Liao Q."/>
        </authorList>
    </citation>
    <scope>NUCLEOTIDE SEQUENCE</scope>
    <source>
        <strain evidence="2">H3</strain>
        <tissue evidence="2">Leaf</tissue>
    </source>
</reference>
<evidence type="ECO:0000313" key="2">
    <source>
        <dbReference type="EMBL" id="KAI5070378.1"/>
    </source>
</evidence>
<dbReference type="EMBL" id="JABFUD020000014">
    <property type="protein sequence ID" value="KAI5070378.1"/>
    <property type="molecule type" value="Genomic_DNA"/>
</dbReference>
<dbReference type="Proteomes" id="UP000886520">
    <property type="component" value="Chromosome 14"/>
</dbReference>
<name>A0A9D4UM13_ADICA</name>
<evidence type="ECO:0000259" key="1">
    <source>
        <dbReference type="PROSITE" id="PS51222"/>
    </source>
</evidence>
<dbReference type="Pfam" id="PF10539">
    <property type="entry name" value="Dev_Cell_Death"/>
    <property type="match status" value="1"/>
</dbReference>
<dbReference type="PANTHER" id="PTHR46444">
    <property type="entry name" value="DCD (DEVELOPMENT AND CELL DEATH) DOMAIN PROTEIN-RELATED"/>
    <property type="match status" value="1"/>
</dbReference>
<dbReference type="SMART" id="SM00767">
    <property type="entry name" value="DCD"/>
    <property type="match status" value="1"/>
</dbReference>
<dbReference type="OrthoDB" id="1920894at2759"/>
<dbReference type="Gene3D" id="3.10.590.10">
    <property type="entry name" value="ph1033 like domains"/>
    <property type="match status" value="1"/>
</dbReference>
<evidence type="ECO:0000313" key="3">
    <source>
        <dbReference type="Proteomes" id="UP000886520"/>
    </source>
</evidence>
<accession>A0A9D4UM13</accession>
<dbReference type="InterPro" id="IPR013989">
    <property type="entry name" value="Dev_and_cell_death_domain"/>
</dbReference>
<sequence>MRLRPLWKTSLFLKKRKDATKCSCVGASADVGEQRGYEARIGGRVAKPQEGKWLQAPQRTTDLPQLGLRCSSLKSSGPLLVCQFDSLLRGAANFTSSPSPISRIIWLRKICSEKVWRGRNPRKRDNMALQMQAQYLYRPVAGFILICNNQTKHECFREKVFGLHKTKQELAKRVKEGAKLFLFNHDLKTVEGIYEAISDGYLNPRPAYNQPFGGQYPVQIRFRFYKAYNLPLTESEFDGAGISSNYDADYRRVINQKLSDGQVRKLSAALRTKYFAQRSRVQRPLRPAANPYTRPGTASSMAGARPSLRNIHFQLLP</sequence>
<comment type="caution">
    <text evidence="2">The sequence shown here is derived from an EMBL/GenBank/DDBJ whole genome shotgun (WGS) entry which is preliminary data.</text>
</comment>
<protein>
    <recommendedName>
        <fullName evidence="1">DCD domain-containing protein</fullName>
    </recommendedName>
</protein>
<feature type="domain" description="DCD" evidence="1">
    <location>
        <begin position="138"/>
        <end position="272"/>
    </location>
</feature>
<proteinExistence type="predicted"/>
<dbReference type="PROSITE" id="PS51222">
    <property type="entry name" value="DCD"/>
    <property type="match status" value="1"/>
</dbReference>